<dbReference type="Proteomes" id="UP001183643">
    <property type="component" value="Unassembled WGS sequence"/>
</dbReference>
<dbReference type="SUPFAM" id="SSF160904">
    <property type="entry name" value="Jann2411-like"/>
    <property type="match status" value="1"/>
</dbReference>
<keyword evidence="3" id="KW-1185">Reference proteome</keyword>
<comment type="caution">
    <text evidence="2">The sequence shown here is derived from an EMBL/GenBank/DDBJ whole genome shotgun (WGS) entry which is preliminary data.</text>
</comment>
<dbReference type="Gene3D" id="1.10.3300.10">
    <property type="entry name" value="Jann2411-like domain"/>
    <property type="match status" value="1"/>
</dbReference>
<sequence length="161" mass="17391">MDDLALVESFLNTVDERTFRRHGTAHAGGERLTSQTALDAWLADQGLPPGARLDAALRLRGALRDSLRGGDPGLIEFPLHLTAAEGGLRLRAAGDTALDRIVEAVARAVVTGAWARMKLCAAPDCRWAFHDTSKSGAGRWCSMNVCGNRAKTRAYRARLHS</sequence>
<dbReference type="PANTHER" id="PTHR35525:SF3">
    <property type="entry name" value="BLL6575 PROTEIN"/>
    <property type="match status" value="1"/>
</dbReference>
<dbReference type="AlphaFoldDB" id="A0AAE4C9R5"/>
<dbReference type="EMBL" id="JAVDYB010000001">
    <property type="protein sequence ID" value="MDR7275054.1"/>
    <property type="molecule type" value="Genomic_DNA"/>
</dbReference>
<dbReference type="PANTHER" id="PTHR35525">
    <property type="entry name" value="BLL6575 PROTEIN"/>
    <property type="match status" value="1"/>
</dbReference>
<protein>
    <recommendedName>
        <fullName evidence="1">Zinc finger CGNR domain-containing protein</fullName>
    </recommendedName>
</protein>
<reference evidence="2" key="1">
    <citation type="submission" date="2023-07" db="EMBL/GenBank/DDBJ databases">
        <title>Sequencing the genomes of 1000 actinobacteria strains.</title>
        <authorList>
            <person name="Klenk H.-P."/>
        </authorList>
    </citation>
    <scope>NUCLEOTIDE SEQUENCE</scope>
    <source>
        <strain evidence="2">DSM 44707</strain>
    </source>
</reference>
<dbReference type="InterPro" id="IPR023286">
    <property type="entry name" value="ABATE_dom_sf"/>
</dbReference>
<dbReference type="Pfam" id="PF11706">
    <property type="entry name" value="zf-CGNR"/>
    <property type="match status" value="1"/>
</dbReference>
<evidence type="ECO:0000313" key="2">
    <source>
        <dbReference type="EMBL" id="MDR7275054.1"/>
    </source>
</evidence>
<evidence type="ECO:0000259" key="1">
    <source>
        <dbReference type="Pfam" id="PF11706"/>
    </source>
</evidence>
<proteinExistence type="predicted"/>
<accession>A0AAE4C9R5</accession>
<evidence type="ECO:0000313" key="3">
    <source>
        <dbReference type="Proteomes" id="UP001183643"/>
    </source>
</evidence>
<dbReference type="InterPro" id="IPR010852">
    <property type="entry name" value="ABATE"/>
</dbReference>
<dbReference type="InterPro" id="IPR021005">
    <property type="entry name" value="Znf_CGNR"/>
</dbReference>
<organism evidence="2 3">
    <name type="scientific">Catenuloplanes atrovinosus</name>
    <dbReference type="NCBI Taxonomy" id="137266"/>
    <lineage>
        <taxon>Bacteria</taxon>
        <taxon>Bacillati</taxon>
        <taxon>Actinomycetota</taxon>
        <taxon>Actinomycetes</taxon>
        <taxon>Micromonosporales</taxon>
        <taxon>Micromonosporaceae</taxon>
        <taxon>Catenuloplanes</taxon>
    </lineage>
</organism>
<feature type="domain" description="Zinc finger CGNR" evidence="1">
    <location>
        <begin position="116"/>
        <end position="158"/>
    </location>
</feature>
<gene>
    <name evidence="2" type="ORF">J2S41_001832</name>
</gene>
<dbReference type="RefSeq" id="WP_310365537.1">
    <property type="nucleotide sequence ID" value="NZ_JAVDYB010000001.1"/>
</dbReference>
<name>A0AAE4C9R5_9ACTN</name>